<protein>
    <recommendedName>
        <fullName evidence="3">Secreted protein</fullName>
    </recommendedName>
</protein>
<sequence length="78" mass="7826">MLVARAGLAPATALVGFKQMSTGETPPWGTACHKPHHMVAWIGGGGGGAGGGVGANWCFDGGACGGVVDRMKMVERMV</sequence>
<dbReference type="Proteomes" id="UP001151760">
    <property type="component" value="Unassembled WGS sequence"/>
</dbReference>
<gene>
    <name evidence="1" type="ORF">Tco_0856785</name>
</gene>
<name>A0ABQ5B5F4_9ASTR</name>
<dbReference type="EMBL" id="BQNB010012933">
    <property type="protein sequence ID" value="GJT09743.1"/>
    <property type="molecule type" value="Genomic_DNA"/>
</dbReference>
<evidence type="ECO:0000313" key="1">
    <source>
        <dbReference type="EMBL" id="GJT09743.1"/>
    </source>
</evidence>
<accession>A0ABQ5B5F4</accession>
<organism evidence="1 2">
    <name type="scientific">Tanacetum coccineum</name>
    <dbReference type="NCBI Taxonomy" id="301880"/>
    <lineage>
        <taxon>Eukaryota</taxon>
        <taxon>Viridiplantae</taxon>
        <taxon>Streptophyta</taxon>
        <taxon>Embryophyta</taxon>
        <taxon>Tracheophyta</taxon>
        <taxon>Spermatophyta</taxon>
        <taxon>Magnoliopsida</taxon>
        <taxon>eudicotyledons</taxon>
        <taxon>Gunneridae</taxon>
        <taxon>Pentapetalae</taxon>
        <taxon>asterids</taxon>
        <taxon>campanulids</taxon>
        <taxon>Asterales</taxon>
        <taxon>Asteraceae</taxon>
        <taxon>Asteroideae</taxon>
        <taxon>Anthemideae</taxon>
        <taxon>Anthemidinae</taxon>
        <taxon>Tanacetum</taxon>
    </lineage>
</organism>
<proteinExistence type="predicted"/>
<evidence type="ECO:0008006" key="3">
    <source>
        <dbReference type="Google" id="ProtNLM"/>
    </source>
</evidence>
<reference evidence="1" key="1">
    <citation type="journal article" date="2022" name="Int. J. Mol. Sci.">
        <title>Draft Genome of Tanacetum Coccineum: Genomic Comparison of Closely Related Tanacetum-Family Plants.</title>
        <authorList>
            <person name="Yamashiro T."/>
            <person name="Shiraishi A."/>
            <person name="Nakayama K."/>
            <person name="Satake H."/>
        </authorList>
    </citation>
    <scope>NUCLEOTIDE SEQUENCE</scope>
</reference>
<comment type="caution">
    <text evidence="1">The sequence shown here is derived from an EMBL/GenBank/DDBJ whole genome shotgun (WGS) entry which is preliminary data.</text>
</comment>
<reference evidence="1" key="2">
    <citation type="submission" date="2022-01" db="EMBL/GenBank/DDBJ databases">
        <authorList>
            <person name="Yamashiro T."/>
            <person name="Shiraishi A."/>
            <person name="Satake H."/>
            <person name="Nakayama K."/>
        </authorList>
    </citation>
    <scope>NUCLEOTIDE SEQUENCE</scope>
</reference>
<keyword evidence="2" id="KW-1185">Reference proteome</keyword>
<evidence type="ECO:0000313" key="2">
    <source>
        <dbReference type="Proteomes" id="UP001151760"/>
    </source>
</evidence>